<organism evidence="1">
    <name type="scientific">Timema monikensis</name>
    <dbReference type="NCBI Taxonomy" id="170555"/>
    <lineage>
        <taxon>Eukaryota</taxon>
        <taxon>Metazoa</taxon>
        <taxon>Ecdysozoa</taxon>
        <taxon>Arthropoda</taxon>
        <taxon>Hexapoda</taxon>
        <taxon>Insecta</taxon>
        <taxon>Pterygota</taxon>
        <taxon>Neoptera</taxon>
        <taxon>Polyneoptera</taxon>
        <taxon>Phasmatodea</taxon>
        <taxon>Timematodea</taxon>
        <taxon>Timematoidea</taxon>
        <taxon>Timematidae</taxon>
        <taxon>Timema</taxon>
    </lineage>
</organism>
<gene>
    <name evidence="1" type="ORF">TMSB3V08_LOCUS3879</name>
</gene>
<proteinExistence type="predicted"/>
<reference evidence="1" key="1">
    <citation type="submission" date="2020-11" db="EMBL/GenBank/DDBJ databases">
        <authorList>
            <person name="Tran Van P."/>
        </authorList>
    </citation>
    <scope>NUCLEOTIDE SEQUENCE</scope>
</reference>
<dbReference type="AlphaFoldDB" id="A0A7R9E6I6"/>
<protein>
    <submittedName>
        <fullName evidence="1">Uncharacterized protein</fullName>
    </submittedName>
</protein>
<accession>A0A7R9E6I6</accession>
<sequence length="68" mass="7379">MTSSIQSAGSHEIILCTKDMSTTYCLPVFGLKEHMRSAPIYSVTIRMVLHLATDATGKDTYTPVVSDG</sequence>
<dbReference type="EMBL" id="OB793338">
    <property type="protein sequence ID" value="CAD7427014.1"/>
    <property type="molecule type" value="Genomic_DNA"/>
</dbReference>
<name>A0A7R9E6I6_9NEOP</name>
<evidence type="ECO:0000313" key="1">
    <source>
        <dbReference type="EMBL" id="CAD7427014.1"/>
    </source>
</evidence>